<proteinExistence type="predicted"/>
<keyword evidence="1" id="KW-1133">Transmembrane helix</keyword>
<keyword evidence="1" id="KW-0812">Transmembrane</keyword>
<sequence length="131" mass="14145">MVNCSLVCMTSIKHLKMMRLVFLGLLLMLPAATAVSEDTDGSADGGIGEIIDDEDLFVQESRDLDGESPGEVAGVKEAADHLTMIIIIVAVAAVILSAVVIITVVLVRRRLHNRQQGIYFVPAEQDQKEAI</sequence>
<keyword evidence="1" id="KW-0472">Membrane</keyword>
<evidence type="ECO:0000313" key="3">
    <source>
        <dbReference type="Ensembl" id="ENSGACP00000010252.1"/>
    </source>
</evidence>
<evidence type="ECO:0008006" key="4">
    <source>
        <dbReference type="Google" id="ProtNLM"/>
    </source>
</evidence>
<dbReference type="Bgee" id="ENSGACG00000007734">
    <property type="expression patterns" value="Expressed in zone of skin and 12 other cell types or tissues"/>
</dbReference>
<organism evidence="3">
    <name type="scientific">Gasterosteus aculeatus</name>
    <name type="common">Three-spined stickleback</name>
    <dbReference type="NCBI Taxonomy" id="69293"/>
    <lineage>
        <taxon>Eukaryota</taxon>
        <taxon>Metazoa</taxon>
        <taxon>Chordata</taxon>
        <taxon>Craniata</taxon>
        <taxon>Vertebrata</taxon>
        <taxon>Euteleostomi</taxon>
        <taxon>Actinopterygii</taxon>
        <taxon>Neopterygii</taxon>
        <taxon>Teleostei</taxon>
        <taxon>Neoteleostei</taxon>
        <taxon>Acanthomorphata</taxon>
        <taxon>Eupercaria</taxon>
        <taxon>Perciformes</taxon>
        <taxon>Cottioidei</taxon>
        <taxon>Gasterosteales</taxon>
        <taxon>Gasterosteidae</taxon>
        <taxon>Gasterosteus</taxon>
    </lineage>
</organism>
<name>G3NY32_GASAC</name>
<evidence type="ECO:0000256" key="2">
    <source>
        <dbReference type="SAM" id="SignalP"/>
    </source>
</evidence>
<dbReference type="InParanoid" id="G3NY32"/>
<feature type="transmembrane region" description="Helical" evidence="1">
    <location>
        <begin position="84"/>
        <end position="107"/>
    </location>
</feature>
<accession>G3NY32</accession>
<reference evidence="3" key="1">
    <citation type="submission" date="2006-01" db="EMBL/GenBank/DDBJ databases">
        <authorList>
            <person name="Lindblad-Toh K."/>
            <person name="Mauceli E."/>
            <person name="Grabherr M."/>
            <person name="Chang J.L."/>
            <person name="Lander E.S."/>
        </authorList>
    </citation>
    <scope>NUCLEOTIDE SEQUENCE [LARGE SCALE GENOMIC DNA]</scope>
</reference>
<protein>
    <recommendedName>
        <fullName evidence="4">Syndecan/Neurexin domain-containing protein</fullName>
    </recommendedName>
</protein>
<reference evidence="3" key="2">
    <citation type="submission" date="2024-04" db="UniProtKB">
        <authorList>
            <consortium name="Ensembl"/>
        </authorList>
    </citation>
    <scope>IDENTIFICATION</scope>
</reference>
<dbReference type="AlphaFoldDB" id="G3NY32"/>
<dbReference type="Ensembl" id="ENSGACT00000010274.1">
    <property type="protein sequence ID" value="ENSGACP00000010252.1"/>
    <property type="gene ID" value="ENSGACG00000007734.1"/>
</dbReference>
<keyword evidence="2" id="KW-0732">Signal</keyword>
<feature type="chain" id="PRO_5003448953" description="Syndecan/Neurexin domain-containing protein" evidence="2">
    <location>
        <begin position="35"/>
        <end position="131"/>
    </location>
</feature>
<dbReference type="OMA" id="HDGRMID"/>
<feature type="signal peptide" evidence="2">
    <location>
        <begin position="1"/>
        <end position="34"/>
    </location>
</feature>
<evidence type="ECO:0000256" key="1">
    <source>
        <dbReference type="SAM" id="Phobius"/>
    </source>
</evidence>
<dbReference type="eggNOG" id="ENOG502SE2Q">
    <property type="taxonomic scope" value="Eukaryota"/>
</dbReference>